<accession>A0A3N4HDW9</accession>
<proteinExistence type="predicted"/>
<dbReference type="InterPro" id="IPR041588">
    <property type="entry name" value="Integrase_H2C2"/>
</dbReference>
<dbReference type="OrthoDB" id="3341476at2759"/>
<protein>
    <recommendedName>
        <fullName evidence="1">Integrase zinc-binding domain-containing protein</fullName>
    </recommendedName>
</protein>
<reference evidence="2 3" key="1">
    <citation type="journal article" date="2018" name="Nat. Ecol. Evol.">
        <title>Pezizomycetes genomes reveal the molecular basis of ectomycorrhizal truffle lifestyle.</title>
        <authorList>
            <person name="Murat C."/>
            <person name="Payen T."/>
            <person name="Noel B."/>
            <person name="Kuo A."/>
            <person name="Morin E."/>
            <person name="Chen J."/>
            <person name="Kohler A."/>
            <person name="Krizsan K."/>
            <person name="Balestrini R."/>
            <person name="Da Silva C."/>
            <person name="Montanini B."/>
            <person name="Hainaut M."/>
            <person name="Levati E."/>
            <person name="Barry K.W."/>
            <person name="Belfiori B."/>
            <person name="Cichocki N."/>
            <person name="Clum A."/>
            <person name="Dockter R.B."/>
            <person name="Fauchery L."/>
            <person name="Guy J."/>
            <person name="Iotti M."/>
            <person name="Le Tacon F."/>
            <person name="Lindquist E.A."/>
            <person name="Lipzen A."/>
            <person name="Malagnac F."/>
            <person name="Mello A."/>
            <person name="Molinier V."/>
            <person name="Miyauchi S."/>
            <person name="Poulain J."/>
            <person name="Riccioni C."/>
            <person name="Rubini A."/>
            <person name="Sitrit Y."/>
            <person name="Splivallo R."/>
            <person name="Traeger S."/>
            <person name="Wang M."/>
            <person name="Zifcakova L."/>
            <person name="Wipf D."/>
            <person name="Zambonelli A."/>
            <person name="Paolocci F."/>
            <person name="Nowrousian M."/>
            <person name="Ottonello S."/>
            <person name="Baldrian P."/>
            <person name="Spatafora J.W."/>
            <person name="Henrissat B."/>
            <person name="Nagy L.G."/>
            <person name="Aury J.M."/>
            <person name="Wincker P."/>
            <person name="Grigoriev I.V."/>
            <person name="Bonfante P."/>
            <person name="Martin F.M."/>
        </authorList>
    </citation>
    <scope>NUCLEOTIDE SEQUENCE [LARGE SCALE GENOMIC DNA]</scope>
    <source>
        <strain evidence="2 3">RN42</strain>
    </source>
</reference>
<dbReference type="Gene3D" id="1.10.340.70">
    <property type="match status" value="1"/>
</dbReference>
<feature type="domain" description="Integrase zinc-binding" evidence="1">
    <location>
        <begin position="1"/>
        <end position="39"/>
    </location>
</feature>
<evidence type="ECO:0000313" key="3">
    <source>
        <dbReference type="Proteomes" id="UP000275078"/>
    </source>
</evidence>
<name>A0A3N4HDW9_ASCIM</name>
<organism evidence="2 3">
    <name type="scientific">Ascobolus immersus RN42</name>
    <dbReference type="NCBI Taxonomy" id="1160509"/>
    <lineage>
        <taxon>Eukaryota</taxon>
        <taxon>Fungi</taxon>
        <taxon>Dikarya</taxon>
        <taxon>Ascomycota</taxon>
        <taxon>Pezizomycotina</taxon>
        <taxon>Pezizomycetes</taxon>
        <taxon>Pezizales</taxon>
        <taxon>Ascobolaceae</taxon>
        <taxon>Ascobolus</taxon>
    </lineage>
</organism>
<dbReference type="STRING" id="1160509.A0A3N4HDW9"/>
<dbReference type="EMBL" id="ML119931">
    <property type="protein sequence ID" value="RPA71416.1"/>
    <property type="molecule type" value="Genomic_DNA"/>
</dbReference>
<dbReference type="AlphaFoldDB" id="A0A3N4HDW9"/>
<gene>
    <name evidence="2" type="ORF">BJ508DRAFT_183820</name>
</gene>
<sequence length="113" mass="13485">HGRIERTYQNVYSRFFIRDANRKVEEYVRSCDRCFRNKTPLHQQYGELKWIQPPTQPWGLINLDFFVKLPEAVQEGRSYLVDSVLVSVCKTTRLARFILGREDWNADQWATAF</sequence>
<dbReference type="Proteomes" id="UP000275078">
    <property type="component" value="Unassembled WGS sequence"/>
</dbReference>
<dbReference type="Pfam" id="PF17921">
    <property type="entry name" value="Integrase_H2C2"/>
    <property type="match status" value="1"/>
</dbReference>
<feature type="non-terminal residue" evidence="2">
    <location>
        <position position="1"/>
    </location>
</feature>
<keyword evidence="3" id="KW-1185">Reference proteome</keyword>
<evidence type="ECO:0000313" key="2">
    <source>
        <dbReference type="EMBL" id="RPA71416.1"/>
    </source>
</evidence>
<evidence type="ECO:0000259" key="1">
    <source>
        <dbReference type="Pfam" id="PF17921"/>
    </source>
</evidence>
<feature type="non-terminal residue" evidence="2">
    <location>
        <position position="113"/>
    </location>
</feature>